<dbReference type="SMART" id="SM00530">
    <property type="entry name" value="HTH_XRE"/>
    <property type="match status" value="1"/>
</dbReference>
<evidence type="ECO:0000259" key="2">
    <source>
        <dbReference type="PROSITE" id="PS50943"/>
    </source>
</evidence>
<feature type="region of interest" description="Disordered" evidence="1">
    <location>
        <begin position="294"/>
        <end position="332"/>
    </location>
</feature>
<dbReference type="EMBL" id="JANUGQ010000007">
    <property type="protein sequence ID" value="MCS0636187.1"/>
    <property type="molecule type" value="Genomic_DNA"/>
</dbReference>
<dbReference type="Pfam" id="PF17765">
    <property type="entry name" value="MLTR_LBD"/>
    <property type="match status" value="1"/>
</dbReference>
<dbReference type="PANTHER" id="PTHR35010">
    <property type="entry name" value="BLL4672 PROTEIN-RELATED"/>
    <property type="match status" value="1"/>
</dbReference>
<dbReference type="Pfam" id="PF13560">
    <property type="entry name" value="HTH_31"/>
    <property type="match status" value="1"/>
</dbReference>
<feature type="domain" description="HTH cro/C1-type" evidence="2">
    <location>
        <begin position="58"/>
        <end position="105"/>
    </location>
</feature>
<proteinExistence type="predicted"/>
<evidence type="ECO:0000313" key="4">
    <source>
        <dbReference type="Proteomes" id="UP001431313"/>
    </source>
</evidence>
<evidence type="ECO:0000313" key="3">
    <source>
        <dbReference type="EMBL" id="MCS0636187.1"/>
    </source>
</evidence>
<dbReference type="InterPro" id="IPR041413">
    <property type="entry name" value="MLTR_LBD"/>
</dbReference>
<dbReference type="SUPFAM" id="SSF47413">
    <property type="entry name" value="lambda repressor-like DNA-binding domains"/>
    <property type="match status" value="1"/>
</dbReference>
<dbReference type="PANTHER" id="PTHR35010:SF2">
    <property type="entry name" value="BLL4672 PROTEIN"/>
    <property type="match status" value="1"/>
</dbReference>
<feature type="region of interest" description="Disordered" evidence="1">
    <location>
        <begin position="1"/>
        <end position="27"/>
    </location>
</feature>
<dbReference type="PROSITE" id="PS50943">
    <property type="entry name" value="HTH_CROC1"/>
    <property type="match status" value="1"/>
</dbReference>
<dbReference type="CDD" id="cd00093">
    <property type="entry name" value="HTH_XRE"/>
    <property type="match status" value="1"/>
</dbReference>
<dbReference type="Gene3D" id="1.10.260.40">
    <property type="entry name" value="lambda repressor-like DNA-binding domains"/>
    <property type="match status" value="1"/>
</dbReference>
<dbReference type="InterPro" id="IPR010982">
    <property type="entry name" value="Lambda_DNA-bd_dom_sf"/>
</dbReference>
<keyword evidence="4" id="KW-1185">Reference proteome</keyword>
<name>A0ABT2CFJ6_9ACTN</name>
<protein>
    <submittedName>
        <fullName evidence="3">Helix-turn-helix domain-containing protein</fullName>
    </submittedName>
</protein>
<dbReference type="InterPro" id="IPR001387">
    <property type="entry name" value="Cro/C1-type_HTH"/>
</dbReference>
<accession>A0ABT2CFJ6</accession>
<gene>
    <name evidence="3" type="ORF">NX801_11030</name>
</gene>
<dbReference type="Proteomes" id="UP001431313">
    <property type="component" value="Unassembled WGS sequence"/>
</dbReference>
<evidence type="ECO:0000256" key="1">
    <source>
        <dbReference type="SAM" id="MobiDB-lite"/>
    </source>
</evidence>
<reference evidence="3" key="1">
    <citation type="submission" date="2022-08" db="EMBL/GenBank/DDBJ databases">
        <authorList>
            <person name="Somphong A."/>
            <person name="Phongsopitanun W."/>
        </authorList>
    </citation>
    <scope>NUCLEOTIDE SEQUENCE</scope>
    <source>
        <strain evidence="3">LP05-1</strain>
    </source>
</reference>
<dbReference type="Gene3D" id="3.30.450.180">
    <property type="match status" value="1"/>
</dbReference>
<dbReference type="RefSeq" id="WP_258787177.1">
    <property type="nucleotide sequence ID" value="NZ_JANUGQ010000007.1"/>
</dbReference>
<comment type="caution">
    <text evidence="3">The sequence shown here is derived from an EMBL/GenBank/DDBJ whole genome shotgun (WGS) entry which is preliminary data.</text>
</comment>
<sequence length="332" mass="35552">MDLLNQPVSAPVTGPVGGGGSRPGDTRRALGDFLRARRERLTPEHIGVAAGRRRRVPGLRREELAQRAGISVDYYVRLEQGRATAPSPEVLDALAAALELDAAERRHLATLADLRRAPAPRLPVGPRLHRIVDALALPAFATDPHTRVRAWNPLGAALMGGLAEPGRRDPNQARWIFLDPAAREVFPDWEARAAEAAGQLRVAAGRYPDDRELAALITGLSGQSAEFRRIWGAGEVTMCAGGQKRVRHPLTGVLHLDYETLHLPAGPGETGLVVHVFSPADDSPESRALARLAATLPPPAGPVPDAGRPMPRRASGGAEDLMTRGAQDPMPR</sequence>
<organism evidence="3 4">
    <name type="scientific">Streptomyces pyxinae</name>
    <dbReference type="NCBI Taxonomy" id="2970734"/>
    <lineage>
        <taxon>Bacteria</taxon>
        <taxon>Bacillati</taxon>
        <taxon>Actinomycetota</taxon>
        <taxon>Actinomycetes</taxon>
        <taxon>Kitasatosporales</taxon>
        <taxon>Streptomycetaceae</taxon>
        <taxon>Streptomyces</taxon>
    </lineage>
</organism>